<keyword evidence="3" id="KW-1185">Reference proteome</keyword>
<dbReference type="GO" id="GO:0032259">
    <property type="term" value="P:methylation"/>
    <property type="evidence" value="ECO:0007669"/>
    <property type="project" value="UniProtKB-KW"/>
</dbReference>
<dbReference type="SUPFAM" id="SSF53335">
    <property type="entry name" value="S-adenosyl-L-methionine-dependent methyltransferases"/>
    <property type="match status" value="1"/>
</dbReference>
<dbReference type="InterPro" id="IPR053188">
    <property type="entry name" value="FkbM_Methyltransferase"/>
</dbReference>
<feature type="domain" description="Methyltransferase FkbM" evidence="1">
    <location>
        <begin position="43"/>
        <end position="208"/>
    </location>
</feature>
<dbReference type="RefSeq" id="WP_328986165.1">
    <property type="nucleotide sequence ID" value="NZ_CP121472.1"/>
</dbReference>
<dbReference type="Gene3D" id="3.40.50.150">
    <property type="entry name" value="Vaccinia Virus protein VP39"/>
    <property type="match status" value="1"/>
</dbReference>
<dbReference type="PANTHER" id="PTHR36973:SF4">
    <property type="entry name" value="NODULATION PROTEIN"/>
    <property type="match status" value="1"/>
</dbReference>
<protein>
    <submittedName>
        <fullName evidence="2">Methyltransferase, FkbM family</fullName>
    </submittedName>
</protein>
<evidence type="ECO:0000313" key="2">
    <source>
        <dbReference type="EMBL" id="WPL15602.1"/>
    </source>
</evidence>
<sequence length="307" mass="34303">METAAEYLVRLRAEAADVLHWDWEQTLERAYCRVLPRGSSAVDVGGHAGRHARVLLDILGARDLLIVEPLPQECAHLMLSFGGRPGVRIIHAALSRELGRTKFIVNTSAREESGLRRRRYNDEAGATLEKIEVDVTSLDALFADQRAPRQLDFIKIDVEGAELDVLAGGEQTIQRYRPLISVEYGSPSFTAYGHEAGDLFDLAERWNYCLADLLGHRFETRDQWLETVDAYYWDFLMMPRERADALAAMLEQDAWPVARARAEGSAQEPGMAGSAAARESGRTWLARAQGFLRRSAAAMIKAWTGSK</sequence>
<dbReference type="InterPro" id="IPR006342">
    <property type="entry name" value="FkbM_mtfrase"/>
</dbReference>
<accession>A0ABZ0S357</accession>
<keyword evidence="2" id="KW-0489">Methyltransferase</keyword>
<proteinExistence type="predicted"/>
<dbReference type="Proteomes" id="UP001432180">
    <property type="component" value="Chromosome"/>
</dbReference>
<evidence type="ECO:0000259" key="1">
    <source>
        <dbReference type="Pfam" id="PF05050"/>
    </source>
</evidence>
<dbReference type="InterPro" id="IPR029063">
    <property type="entry name" value="SAM-dependent_MTases_sf"/>
</dbReference>
<evidence type="ECO:0000313" key="3">
    <source>
        <dbReference type="Proteomes" id="UP001432180"/>
    </source>
</evidence>
<name>A0ABZ0S357_9GAMM</name>
<organism evidence="2 3">
    <name type="scientific">Thiorhodovibrio winogradskyi</name>
    <dbReference type="NCBI Taxonomy" id="77007"/>
    <lineage>
        <taxon>Bacteria</taxon>
        <taxon>Pseudomonadati</taxon>
        <taxon>Pseudomonadota</taxon>
        <taxon>Gammaproteobacteria</taxon>
        <taxon>Chromatiales</taxon>
        <taxon>Chromatiaceae</taxon>
        <taxon>Thiorhodovibrio</taxon>
    </lineage>
</organism>
<keyword evidence="2" id="KW-0808">Transferase</keyword>
<reference evidence="2 3" key="1">
    <citation type="journal article" date="2023" name="Microorganisms">
        <title>Thiorhodovibrio frisius and Trv. litoralis spp. nov., Two Novel Members from a Clade of Fastidious Purple Sulfur Bacteria That Exhibit Unique Red-Shifted Light-Harvesting Capabilities.</title>
        <authorList>
            <person name="Methner A."/>
            <person name="Kuzyk S.B."/>
            <person name="Petersen J."/>
            <person name="Bauer S."/>
            <person name="Brinkmann H."/>
            <person name="Sichau K."/>
            <person name="Wanner G."/>
            <person name="Wolf J."/>
            <person name="Neumann-Schaal M."/>
            <person name="Henke P."/>
            <person name="Tank M."/>
            <person name="Sproer C."/>
            <person name="Bunk B."/>
            <person name="Overmann J."/>
        </authorList>
    </citation>
    <scope>NUCLEOTIDE SEQUENCE [LARGE SCALE GENOMIC DNA]</scope>
    <source>
        <strain evidence="2 3">DSM 6702</strain>
    </source>
</reference>
<dbReference type="PANTHER" id="PTHR36973">
    <property type="entry name" value="SLL1456 PROTEIN-RELATED"/>
    <property type="match status" value="1"/>
</dbReference>
<dbReference type="GO" id="GO:0008168">
    <property type="term" value="F:methyltransferase activity"/>
    <property type="evidence" value="ECO:0007669"/>
    <property type="project" value="UniProtKB-KW"/>
</dbReference>
<gene>
    <name evidence="2" type="ORF">Thiowin_00504</name>
</gene>
<dbReference type="Pfam" id="PF05050">
    <property type="entry name" value="Methyltransf_21"/>
    <property type="match status" value="1"/>
</dbReference>
<dbReference type="EMBL" id="CP121472">
    <property type="protein sequence ID" value="WPL15602.1"/>
    <property type="molecule type" value="Genomic_DNA"/>
</dbReference>
<dbReference type="NCBIfam" id="TIGR01444">
    <property type="entry name" value="fkbM_fam"/>
    <property type="match status" value="1"/>
</dbReference>